<dbReference type="GO" id="GO:0016787">
    <property type="term" value="F:hydrolase activity"/>
    <property type="evidence" value="ECO:0007669"/>
    <property type="project" value="UniProtKB-KW"/>
</dbReference>
<reference evidence="2" key="1">
    <citation type="submission" date="2023-03" db="EMBL/GenBank/DDBJ databases">
        <title>Massive genome expansion in bonnet fungi (Mycena s.s.) driven by repeated elements and novel gene families across ecological guilds.</title>
        <authorList>
            <consortium name="Lawrence Berkeley National Laboratory"/>
            <person name="Harder C.B."/>
            <person name="Miyauchi S."/>
            <person name="Viragh M."/>
            <person name="Kuo A."/>
            <person name="Thoen E."/>
            <person name="Andreopoulos B."/>
            <person name="Lu D."/>
            <person name="Skrede I."/>
            <person name="Drula E."/>
            <person name="Henrissat B."/>
            <person name="Morin E."/>
            <person name="Kohler A."/>
            <person name="Barry K."/>
            <person name="LaButti K."/>
            <person name="Morin E."/>
            <person name="Salamov A."/>
            <person name="Lipzen A."/>
            <person name="Mereny Z."/>
            <person name="Hegedus B."/>
            <person name="Baldrian P."/>
            <person name="Stursova M."/>
            <person name="Weitz H."/>
            <person name="Taylor A."/>
            <person name="Grigoriev I.V."/>
            <person name="Nagy L.G."/>
            <person name="Martin F."/>
            <person name="Kauserud H."/>
        </authorList>
    </citation>
    <scope>NUCLEOTIDE SEQUENCE</scope>
    <source>
        <strain evidence="2">9144</strain>
    </source>
</reference>
<accession>A0AAD6YJV2</accession>
<dbReference type="InterPro" id="IPR000073">
    <property type="entry name" value="AB_hydrolase_1"/>
</dbReference>
<dbReference type="Proteomes" id="UP001219525">
    <property type="component" value="Unassembled WGS sequence"/>
</dbReference>
<keyword evidence="3" id="KW-1185">Reference proteome</keyword>
<evidence type="ECO:0000313" key="3">
    <source>
        <dbReference type="Proteomes" id="UP001219525"/>
    </source>
</evidence>
<dbReference type="PANTHER" id="PTHR43433:SF5">
    <property type="entry name" value="AB HYDROLASE-1 DOMAIN-CONTAINING PROTEIN"/>
    <property type="match status" value="1"/>
</dbReference>
<dbReference type="AlphaFoldDB" id="A0AAD6YJV2"/>
<gene>
    <name evidence="2" type="ORF">GGX14DRAFT_601841</name>
</gene>
<feature type="non-terminal residue" evidence="2">
    <location>
        <position position="1"/>
    </location>
</feature>
<name>A0AAD6YJV2_9AGAR</name>
<keyword evidence="2" id="KW-0378">Hydrolase</keyword>
<evidence type="ECO:0000259" key="1">
    <source>
        <dbReference type="Pfam" id="PF12697"/>
    </source>
</evidence>
<sequence>MPHVDLPDGAKLAFDIFGAAHLGRNVPIVLVGGVSSLRGDWGRLSNTLAGVRPGMGDSKLATKDEHHTIELLARDLLFLLTQLQWKELAICGFSMGGVITQQLLFLPHHPDRPTPLPFRVTHILLTGTLCTQLLDPRYGIPIPPRSDHPLSHQDKLNFARASLERTLDPAWVADPRNASRLDHLLRGAISGRPSKVIIKQIRAMRQFDFTGLHAKLPRNVPFLIIHGDLDRVVPPYCSQEILRRIPWAKPLEVGSQSGMVPHLDVGHQWFEYFDAQVWHDVVEGFLTATPNTPLARL</sequence>
<organism evidence="2 3">
    <name type="scientific">Mycena pura</name>
    <dbReference type="NCBI Taxonomy" id="153505"/>
    <lineage>
        <taxon>Eukaryota</taxon>
        <taxon>Fungi</taxon>
        <taxon>Dikarya</taxon>
        <taxon>Basidiomycota</taxon>
        <taxon>Agaricomycotina</taxon>
        <taxon>Agaricomycetes</taxon>
        <taxon>Agaricomycetidae</taxon>
        <taxon>Agaricales</taxon>
        <taxon>Marasmiineae</taxon>
        <taxon>Mycenaceae</taxon>
        <taxon>Mycena</taxon>
    </lineage>
</organism>
<protein>
    <submittedName>
        <fullName evidence="2">Alpha/Beta hydrolase protein</fullName>
    </submittedName>
</protein>
<dbReference type="EMBL" id="JARJCW010000014">
    <property type="protein sequence ID" value="KAJ7217045.1"/>
    <property type="molecule type" value="Genomic_DNA"/>
</dbReference>
<dbReference type="InterPro" id="IPR050471">
    <property type="entry name" value="AB_hydrolase"/>
</dbReference>
<feature type="domain" description="AB hydrolase-1" evidence="1">
    <location>
        <begin position="48"/>
        <end position="267"/>
    </location>
</feature>
<evidence type="ECO:0000313" key="2">
    <source>
        <dbReference type="EMBL" id="KAJ7217045.1"/>
    </source>
</evidence>
<proteinExistence type="predicted"/>
<dbReference type="PANTHER" id="PTHR43433">
    <property type="entry name" value="HYDROLASE, ALPHA/BETA FOLD FAMILY PROTEIN"/>
    <property type="match status" value="1"/>
</dbReference>
<dbReference type="Pfam" id="PF12697">
    <property type="entry name" value="Abhydrolase_6"/>
    <property type="match status" value="1"/>
</dbReference>
<comment type="caution">
    <text evidence="2">The sequence shown here is derived from an EMBL/GenBank/DDBJ whole genome shotgun (WGS) entry which is preliminary data.</text>
</comment>
<dbReference type="InterPro" id="IPR029058">
    <property type="entry name" value="AB_hydrolase_fold"/>
</dbReference>
<dbReference type="SUPFAM" id="SSF53474">
    <property type="entry name" value="alpha/beta-Hydrolases"/>
    <property type="match status" value="1"/>
</dbReference>
<dbReference type="Gene3D" id="3.40.50.1820">
    <property type="entry name" value="alpha/beta hydrolase"/>
    <property type="match status" value="1"/>
</dbReference>